<evidence type="ECO:0000313" key="8">
    <source>
        <dbReference type="Proteomes" id="UP000185766"/>
    </source>
</evidence>
<evidence type="ECO:0000313" key="7">
    <source>
        <dbReference type="EMBL" id="SEL64209.1"/>
    </source>
</evidence>
<evidence type="ECO:0000256" key="1">
    <source>
        <dbReference type="ARBA" id="ARBA00001947"/>
    </source>
</evidence>
<reference evidence="7 8" key="1">
    <citation type="submission" date="2016-10" db="EMBL/GenBank/DDBJ databases">
        <authorList>
            <person name="de Groot N.N."/>
        </authorList>
    </citation>
    <scope>NUCLEOTIDE SEQUENCE [LARGE SCALE GENOMIC DNA]</scope>
    <source>
        <strain evidence="7 8">JCM 19513</strain>
    </source>
</reference>
<dbReference type="GO" id="GO:0016787">
    <property type="term" value="F:hydrolase activity"/>
    <property type="evidence" value="ECO:0007669"/>
    <property type="project" value="UniProtKB-KW"/>
</dbReference>
<protein>
    <recommendedName>
        <fullName evidence="6">DAPG hydrolase PhiG domain-containing protein</fullName>
    </recommendedName>
</protein>
<accession>A0A1H7RW15</accession>
<organism evidence="7 8">
    <name type="scientific">Atopomonas hussainii</name>
    <dbReference type="NCBI Taxonomy" id="1429083"/>
    <lineage>
        <taxon>Bacteria</taxon>
        <taxon>Pseudomonadati</taxon>
        <taxon>Pseudomonadota</taxon>
        <taxon>Gammaproteobacteria</taxon>
        <taxon>Pseudomonadales</taxon>
        <taxon>Pseudomonadaceae</taxon>
        <taxon>Atopomonas</taxon>
    </lineage>
</organism>
<evidence type="ECO:0000256" key="5">
    <source>
        <dbReference type="ARBA" id="ARBA00023459"/>
    </source>
</evidence>
<dbReference type="Pfam" id="PF18089">
    <property type="entry name" value="DAPG_hydrolase"/>
    <property type="match status" value="1"/>
</dbReference>
<evidence type="ECO:0000256" key="3">
    <source>
        <dbReference type="ARBA" id="ARBA00022801"/>
    </source>
</evidence>
<dbReference type="Proteomes" id="UP000185766">
    <property type="component" value="Unassembled WGS sequence"/>
</dbReference>
<keyword evidence="8" id="KW-1185">Reference proteome</keyword>
<sequence>MSRAHAHPALHLGFTANELASSPYARFYNPDLAPLPEHVKEALQIGGQACELFPPVDKVGGLQTPGYWPVETGYTVAPDGAVRISVLTPMPRVTPAMWDWWFAWHGCASERYKLWHPRAHVAVGWADGRADLAYVGRTSMVTEYVGSSLFEVAIRFVPPASLGFDEQRLAADGEVVICARVGLAKVPILTGWLVHHIRPVPGGAEMRSRFWLGGDNVRPVGMPGVLGGFIGRTAYRLQPIKAEQVRELMVHDAQEMNHLAGFLPDLYAAFGPGAVASAEGGLRV</sequence>
<dbReference type="RefSeq" id="WP_074870075.1">
    <property type="nucleotide sequence ID" value="NZ_FOAS01000016.1"/>
</dbReference>
<feature type="domain" description="DAPG hydrolase PhiG" evidence="6">
    <location>
        <begin position="55"/>
        <end position="268"/>
    </location>
</feature>
<dbReference type="GO" id="GO:0046872">
    <property type="term" value="F:metal ion binding"/>
    <property type="evidence" value="ECO:0007669"/>
    <property type="project" value="UniProtKB-KW"/>
</dbReference>
<dbReference type="EMBL" id="FOAS01000016">
    <property type="protein sequence ID" value="SEL64209.1"/>
    <property type="molecule type" value="Genomic_DNA"/>
</dbReference>
<evidence type="ECO:0000256" key="2">
    <source>
        <dbReference type="ARBA" id="ARBA00022723"/>
    </source>
</evidence>
<comment type="similarity">
    <text evidence="5">Belongs to the DAPG/phloretin hydrolase family.</text>
</comment>
<dbReference type="InterPro" id="IPR041526">
    <property type="entry name" value="DAPG_hydrolase"/>
</dbReference>
<keyword evidence="4" id="KW-0862">Zinc</keyword>
<evidence type="ECO:0000256" key="4">
    <source>
        <dbReference type="ARBA" id="ARBA00022833"/>
    </source>
</evidence>
<name>A0A1H7RW15_9GAMM</name>
<dbReference type="AlphaFoldDB" id="A0A1H7RW15"/>
<gene>
    <name evidence="7" type="ORF">SAMN05216214_11626</name>
</gene>
<evidence type="ECO:0000259" key="6">
    <source>
        <dbReference type="Pfam" id="PF18089"/>
    </source>
</evidence>
<keyword evidence="3" id="KW-0378">Hydrolase</keyword>
<proteinExistence type="inferred from homology"/>
<comment type="cofactor">
    <cofactor evidence="1">
        <name>Zn(2+)</name>
        <dbReference type="ChEBI" id="CHEBI:29105"/>
    </cofactor>
</comment>
<keyword evidence="2" id="KW-0479">Metal-binding</keyword>